<evidence type="ECO:0000313" key="2">
    <source>
        <dbReference type="EMBL" id="OLV16602.1"/>
    </source>
</evidence>
<dbReference type="EMBL" id="MSTI01000136">
    <property type="protein sequence ID" value="OLV16602.1"/>
    <property type="molecule type" value="Genomic_DNA"/>
</dbReference>
<feature type="domain" description="Ricin B lectin" evidence="1">
    <location>
        <begin position="5"/>
        <end position="83"/>
    </location>
</feature>
<dbReference type="CDD" id="cd23415">
    <property type="entry name" value="beta-trefoil_Ricin_AH"/>
    <property type="match status" value="1"/>
</dbReference>
<dbReference type="Proteomes" id="UP000186607">
    <property type="component" value="Unassembled WGS sequence"/>
</dbReference>
<dbReference type="Gene3D" id="2.80.10.50">
    <property type="match status" value="1"/>
</dbReference>
<gene>
    <name evidence="2" type="ORF">BOO71_0011371</name>
</gene>
<dbReference type="STRING" id="249408.BOO71_0011371"/>
<accession>A0A1U7NUK2</accession>
<dbReference type="Pfam" id="PF00652">
    <property type="entry name" value="Ricin_B_lectin"/>
    <property type="match status" value="1"/>
</dbReference>
<keyword evidence="3" id="KW-1185">Reference proteome</keyword>
<proteinExistence type="predicted"/>
<dbReference type="AlphaFoldDB" id="A0A1U7NUK2"/>
<reference evidence="2 3" key="1">
    <citation type="submission" date="2017-01" db="EMBL/GenBank/DDBJ databases">
        <title>Genome Analysis of Deinococcus marmoris KOPRI26562.</title>
        <authorList>
            <person name="Kim J.H."/>
            <person name="Oh H.-M."/>
        </authorList>
    </citation>
    <scope>NUCLEOTIDE SEQUENCE [LARGE SCALE GENOMIC DNA]</scope>
    <source>
        <strain evidence="2 3">KOPRI26562</strain>
    </source>
</reference>
<dbReference type="InterPro" id="IPR000772">
    <property type="entry name" value="Ricin_B_lectin"/>
</dbReference>
<sequence>MNSDGTQTFQNLATSFCLGSDSFNAKLIYATNCNGGSYQKWRSLANGDGTQTIQILATGFCLDSNAERQVYALRCNGGSYQKWR</sequence>
<dbReference type="PROSITE" id="PS50231">
    <property type="entry name" value="RICIN_B_LECTIN"/>
    <property type="match status" value="1"/>
</dbReference>
<name>A0A1U7NUK2_9DEIO</name>
<protein>
    <recommendedName>
        <fullName evidence="1">Ricin B lectin domain-containing protein</fullName>
    </recommendedName>
</protein>
<dbReference type="SUPFAM" id="SSF50370">
    <property type="entry name" value="Ricin B-like lectins"/>
    <property type="match status" value="1"/>
</dbReference>
<evidence type="ECO:0000259" key="1">
    <source>
        <dbReference type="Pfam" id="PF00652"/>
    </source>
</evidence>
<comment type="caution">
    <text evidence="2">The sequence shown here is derived from an EMBL/GenBank/DDBJ whole genome shotgun (WGS) entry which is preliminary data.</text>
</comment>
<evidence type="ECO:0000313" key="3">
    <source>
        <dbReference type="Proteomes" id="UP000186607"/>
    </source>
</evidence>
<organism evidence="2 3">
    <name type="scientific">Deinococcus marmoris</name>
    <dbReference type="NCBI Taxonomy" id="249408"/>
    <lineage>
        <taxon>Bacteria</taxon>
        <taxon>Thermotogati</taxon>
        <taxon>Deinococcota</taxon>
        <taxon>Deinococci</taxon>
        <taxon>Deinococcales</taxon>
        <taxon>Deinococcaceae</taxon>
        <taxon>Deinococcus</taxon>
    </lineage>
</organism>
<dbReference type="InterPro" id="IPR035992">
    <property type="entry name" value="Ricin_B-like_lectins"/>
</dbReference>